<keyword evidence="3" id="KW-1185">Reference proteome</keyword>
<organism evidence="2 3">
    <name type="scientific">Colletotrichum tanaceti</name>
    <dbReference type="NCBI Taxonomy" id="1306861"/>
    <lineage>
        <taxon>Eukaryota</taxon>
        <taxon>Fungi</taxon>
        <taxon>Dikarya</taxon>
        <taxon>Ascomycota</taxon>
        <taxon>Pezizomycotina</taxon>
        <taxon>Sordariomycetes</taxon>
        <taxon>Hypocreomycetidae</taxon>
        <taxon>Glomerellales</taxon>
        <taxon>Glomerellaceae</taxon>
        <taxon>Colletotrichum</taxon>
        <taxon>Colletotrichum destructivum species complex</taxon>
    </lineage>
</organism>
<feature type="compositionally biased region" description="Low complexity" evidence="1">
    <location>
        <begin position="33"/>
        <end position="55"/>
    </location>
</feature>
<accession>A0A4U6XRB2</accession>
<evidence type="ECO:0000313" key="3">
    <source>
        <dbReference type="Proteomes" id="UP000310108"/>
    </source>
</evidence>
<dbReference type="EMBL" id="PJEX01000028">
    <property type="protein sequence ID" value="TKW58239.1"/>
    <property type="molecule type" value="Genomic_DNA"/>
</dbReference>
<dbReference type="Proteomes" id="UP000310108">
    <property type="component" value="Unassembled WGS sequence"/>
</dbReference>
<feature type="compositionally biased region" description="Low complexity" evidence="1">
    <location>
        <begin position="103"/>
        <end position="120"/>
    </location>
</feature>
<feature type="compositionally biased region" description="Gly residues" evidence="1">
    <location>
        <begin position="1"/>
        <end position="10"/>
    </location>
</feature>
<feature type="region of interest" description="Disordered" evidence="1">
    <location>
        <begin position="1"/>
        <end position="85"/>
    </location>
</feature>
<proteinExistence type="predicted"/>
<dbReference type="STRING" id="1306861.A0A4U6XRB2"/>
<evidence type="ECO:0000313" key="2">
    <source>
        <dbReference type="EMBL" id="TKW58239.1"/>
    </source>
</evidence>
<protein>
    <submittedName>
        <fullName evidence="2">Uncharacterized protein</fullName>
    </submittedName>
</protein>
<evidence type="ECO:0000256" key="1">
    <source>
        <dbReference type="SAM" id="MobiDB-lite"/>
    </source>
</evidence>
<name>A0A4U6XRB2_9PEZI</name>
<sequence>MMRGHGGQQGQGQPEGEMVEIDVLQGHHHPHQHQYQPPYQNGQQQNQFQEQYQEYSQNPYDNNNNNINNNGHDGHSPYETDPNYAGQEAYGRALTNNANSPYQQQQDQFHQQQQQQQYQQPHAVSVGDDYGPPGWANRHSIGMAGAPSIGPSISGMDTPVDSRAATPTLRSGMQTPFDGDHLPPPRHPWSTDSTPNSPMVRCATMCLLLL</sequence>
<reference evidence="2 3" key="1">
    <citation type="journal article" date="2019" name="PLoS ONE">
        <title>Comparative genome analysis indicates high evolutionary potential of pathogenicity genes in Colletotrichum tanaceti.</title>
        <authorList>
            <person name="Lelwala R.V."/>
            <person name="Korhonen P.K."/>
            <person name="Young N.D."/>
            <person name="Scott J.B."/>
            <person name="Ades P.A."/>
            <person name="Gasser R.B."/>
            <person name="Taylor P.W.J."/>
        </authorList>
    </citation>
    <scope>NUCLEOTIDE SEQUENCE [LARGE SCALE GENOMIC DNA]</scope>
    <source>
        <strain evidence="2">BRIP57314</strain>
    </source>
</reference>
<dbReference type="AlphaFoldDB" id="A0A4U6XRB2"/>
<feature type="region of interest" description="Disordered" evidence="1">
    <location>
        <begin position="100"/>
        <end position="168"/>
    </location>
</feature>
<comment type="caution">
    <text evidence="2">The sequence shown here is derived from an EMBL/GenBank/DDBJ whole genome shotgun (WGS) entry which is preliminary data.</text>
</comment>
<gene>
    <name evidence="2" type="ORF">CTA1_7554</name>
</gene>